<evidence type="ECO:0000256" key="1">
    <source>
        <dbReference type="SAM" id="MobiDB-lite"/>
    </source>
</evidence>
<keyword evidence="3" id="KW-1185">Reference proteome</keyword>
<feature type="non-terminal residue" evidence="2">
    <location>
        <position position="25"/>
    </location>
</feature>
<feature type="region of interest" description="Disordered" evidence="1">
    <location>
        <begin position="1"/>
        <end position="25"/>
    </location>
</feature>
<protein>
    <submittedName>
        <fullName evidence="2">Uncharacterized protein</fullName>
    </submittedName>
</protein>
<gene>
    <name evidence="2" type="ORF">E3A20_22960</name>
</gene>
<dbReference type="Proteomes" id="UP000321083">
    <property type="component" value="Unassembled WGS sequence"/>
</dbReference>
<evidence type="ECO:0000313" key="2">
    <source>
        <dbReference type="EMBL" id="TWW08573.1"/>
    </source>
</evidence>
<reference evidence="2 3" key="2">
    <citation type="submission" date="2019-08" db="EMBL/GenBank/DDBJ databases">
        <authorList>
            <person name="Henke P."/>
        </authorList>
    </citation>
    <scope>NUCLEOTIDE SEQUENCE [LARGE SCALE GENOMIC DNA]</scope>
    <source>
        <strain evidence="2">Phe10_nw2017</strain>
    </source>
</reference>
<sequence>MANNFADSDSWAVVSRGQRKATSGT</sequence>
<reference evidence="2 3" key="1">
    <citation type="submission" date="2019-08" db="EMBL/GenBank/DDBJ databases">
        <title>100 year-old enigma solved: identification of Planctomyces bekefii, the type genus and species of the phylum Planctomycetes.</title>
        <authorList>
            <person name="Svetlana D.N."/>
            <person name="Overmann J."/>
        </authorList>
    </citation>
    <scope>NUCLEOTIDE SEQUENCE [LARGE SCALE GENOMIC DNA]</scope>
    <source>
        <strain evidence="2">Phe10_nw2017</strain>
    </source>
</reference>
<accession>A0A5C6M301</accession>
<dbReference type="AlphaFoldDB" id="A0A5C6M301"/>
<evidence type="ECO:0000313" key="3">
    <source>
        <dbReference type="Proteomes" id="UP000321083"/>
    </source>
</evidence>
<organism evidence="2 3">
    <name type="scientific">Planctomyces bekefii</name>
    <dbReference type="NCBI Taxonomy" id="1653850"/>
    <lineage>
        <taxon>Bacteria</taxon>
        <taxon>Pseudomonadati</taxon>
        <taxon>Planctomycetota</taxon>
        <taxon>Planctomycetia</taxon>
        <taxon>Planctomycetales</taxon>
        <taxon>Planctomycetaceae</taxon>
        <taxon>Planctomyces</taxon>
    </lineage>
</organism>
<comment type="caution">
    <text evidence="2">The sequence shown here is derived from an EMBL/GenBank/DDBJ whole genome shotgun (WGS) entry which is preliminary data.</text>
</comment>
<proteinExistence type="predicted"/>
<name>A0A5C6M301_9PLAN</name>
<dbReference type="EMBL" id="SRHE01000600">
    <property type="protein sequence ID" value="TWW08573.1"/>
    <property type="molecule type" value="Genomic_DNA"/>
</dbReference>